<dbReference type="CDD" id="cd00397">
    <property type="entry name" value="DNA_BRE_C"/>
    <property type="match status" value="1"/>
</dbReference>
<organism evidence="2 3">
    <name type="scientific">Halomonas citrativorans</name>
    <dbReference type="NCBI Taxonomy" id="2742612"/>
    <lineage>
        <taxon>Bacteria</taxon>
        <taxon>Pseudomonadati</taxon>
        <taxon>Pseudomonadota</taxon>
        <taxon>Gammaproteobacteria</taxon>
        <taxon>Oceanospirillales</taxon>
        <taxon>Halomonadaceae</taxon>
        <taxon>Halomonas</taxon>
    </lineage>
</organism>
<reference evidence="2 3" key="1">
    <citation type="submission" date="2017-02" db="EMBL/GenBank/DDBJ databases">
        <authorList>
            <person name="Dridi B."/>
        </authorList>
    </citation>
    <scope>NUCLEOTIDE SEQUENCE [LARGE SCALE GENOMIC DNA]</scope>
    <source>
        <strain evidence="2 3">JB380</strain>
    </source>
</reference>
<evidence type="ECO:0000313" key="2">
    <source>
        <dbReference type="EMBL" id="SJN08910.1"/>
    </source>
</evidence>
<dbReference type="EMBL" id="FUKM01000002">
    <property type="protein sequence ID" value="SJN08910.1"/>
    <property type="molecule type" value="Genomic_DNA"/>
</dbReference>
<name>A0A1R4HMZ8_9GAMM</name>
<dbReference type="InterPro" id="IPR011010">
    <property type="entry name" value="DNA_brk_join_enz"/>
</dbReference>
<dbReference type="Proteomes" id="UP000196331">
    <property type="component" value="Unassembled WGS sequence"/>
</dbReference>
<dbReference type="SUPFAM" id="SSF56349">
    <property type="entry name" value="DNA breaking-rejoining enzymes"/>
    <property type="match status" value="1"/>
</dbReference>
<dbReference type="GO" id="GO:0006310">
    <property type="term" value="P:DNA recombination"/>
    <property type="evidence" value="ECO:0007669"/>
    <property type="project" value="UniProtKB-KW"/>
</dbReference>
<evidence type="ECO:0000256" key="1">
    <source>
        <dbReference type="ARBA" id="ARBA00023172"/>
    </source>
</evidence>
<dbReference type="InterPro" id="IPR013762">
    <property type="entry name" value="Integrase-like_cat_sf"/>
</dbReference>
<dbReference type="GO" id="GO:0003677">
    <property type="term" value="F:DNA binding"/>
    <property type="evidence" value="ECO:0007669"/>
    <property type="project" value="InterPro"/>
</dbReference>
<dbReference type="RefSeq" id="WP_087105341.1">
    <property type="nucleotide sequence ID" value="NZ_FUKM01000002.1"/>
</dbReference>
<proteinExistence type="predicted"/>
<comment type="caution">
    <text evidence="2">The sequence shown here is derived from an EMBL/GenBank/DDBJ whole genome shotgun (WGS) entry which is preliminary data.</text>
</comment>
<dbReference type="AlphaFoldDB" id="A0A1R4HMZ8"/>
<evidence type="ECO:0000313" key="3">
    <source>
        <dbReference type="Proteomes" id="UP000196331"/>
    </source>
</evidence>
<dbReference type="Gene3D" id="1.10.443.10">
    <property type="entry name" value="Intergrase catalytic core"/>
    <property type="match status" value="1"/>
</dbReference>
<protein>
    <submittedName>
        <fullName evidence="2">Site-specific recombinase, phage integrase family</fullName>
    </submittedName>
</protein>
<keyword evidence="1" id="KW-0233">DNA recombination</keyword>
<dbReference type="OrthoDB" id="8823540at2"/>
<sequence>MADVILEKNKRILNIELCQGLFDFVSASKLDKDYSKTHLEASDPPCYFYTKPETHYQSLRSEIYNMPFLLLEDGNPWWEANAFFVEQVRYNTNPMARPTDDLHRKASRLLSYKMFCEERNIDWLNFSGRRPSTRPTYRFYHYLIHDSGLSNGVISQFTGAVYSFYEYVAKNWHVIDLERVDSVKTVRLFLEGKTGSFTKEVKVRQLRRPMIKSDGPEIGYVRENGEDLRPLSKKHREEFLKVINGSSWAPLERLICLSSMFTGARKQSVLTLRMKHLASFVKENLNNDGTYTVHAGAGTSIDTKFGKKQTLYFPQQLAHEMFVYANSDVARARREKFKHVFASNYPNMEMIKDEDIYLFLSDQGNCYYMAKDDPRYPKAKAPPTGQVTGTLRAKLFKFVEDDFPKNFTFHWLRATYAYMYYLWLQPLVEAGYIKIGEEISLIQRRLHHNDRATTEEYLKLFSNINEVLDAQEKFESVILNRKMFDHRGFL</sequence>
<accession>A0A1R4HMZ8</accession>
<dbReference type="GO" id="GO:0015074">
    <property type="term" value="P:DNA integration"/>
    <property type="evidence" value="ECO:0007669"/>
    <property type="project" value="InterPro"/>
</dbReference>
<gene>
    <name evidence="2" type="ORF">CZ787_00320</name>
</gene>